<dbReference type="Gene3D" id="2.60.210.10">
    <property type="entry name" value="Apoptosis, Tumor Necrosis Factor Receptor Associated Protein 2, Chain A"/>
    <property type="match status" value="1"/>
</dbReference>
<reference evidence="4 5" key="1">
    <citation type="journal article" date="2018" name="Cell">
        <title>The Chara Genome: Secondary Complexity and Implications for Plant Terrestrialization.</title>
        <authorList>
            <person name="Nishiyama T."/>
            <person name="Sakayama H."/>
            <person name="Vries J.D."/>
            <person name="Buschmann H."/>
            <person name="Saint-Marcoux D."/>
            <person name="Ullrich K.K."/>
            <person name="Haas F.B."/>
            <person name="Vanderstraeten L."/>
            <person name="Becker D."/>
            <person name="Lang D."/>
            <person name="Vosolsobe S."/>
            <person name="Rombauts S."/>
            <person name="Wilhelmsson P.K.I."/>
            <person name="Janitza P."/>
            <person name="Kern R."/>
            <person name="Heyl A."/>
            <person name="Rumpler F."/>
            <person name="Villalobos L.I.A.C."/>
            <person name="Clay J.M."/>
            <person name="Skokan R."/>
            <person name="Toyoda A."/>
            <person name="Suzuki Y."/>
            <person name="Kagoshima H."/>
            <person name="Schijlen E."/>
            <person name="Tajeshwar N."/>
            <person name="Catarino B."/>
            <person name="Hetherington A.J."/>
            <person name="Saltykova A."/>
            <person name="Bonnot C."/>
            <person name="Breuninger H."/>
            <person name="Symeonidi A."/>
            <person name="Radhakrishnan G.V."/>
            <person name="Van Nieuwerburgh F."/>
            <person name="Deforce D."/>
            <person name="Chang C."/>
            <person name="Karol K.G."/>
            <person name="Hedrich R."/>
            <person name="Ulvskov P."/>
            <person name="Glockner G."/>
            <person name="Delwiche C.F."/>
            <person name="Petrasek J."/>
            <person name="Van de Peer Y."/>
            <person name="Friml J."/>
            <person name="Beilby M."/>
            <person name="Dolan L."/>
            <person name="Kohara Y."/>
            <person name="Sugano S."/>
            <person name="Fujiyama A."/>
            <person name="Delaux P.-M."/>
            <person name="Quint M."/>
            <person name="TheiBen G."/>
            <person name="Hagemann M."/>
            <person name="Harholt J."/>
            <person name="Dunand C."/>
            <person name="Zachgo S."/>
            <person name="Langdale J."/>
            <person name="Maumus F."/>
            <person name="Straeten D.V.D."/>
            <person name="Gould S.B."/>
            <person name="Rensing S.A."/>
        </authorList>
    </citation>
    <scope>NUCLEOTIDE SEQUENCE [LARGE SCALE GENOMIC DNA]</scope>
    <source>
        <strain evidence="4 5">S276</strain>
    </source>
</reference>
<dbReference type="Gramene" id="GBG75888">
    <property type="protein sequence ID" value="GBG75888"/>
    <property type="gene ID" value="CBR_g21130"/>
</dbReference>
<evidence type="ECO:0000313" key="5">
    <source>
        <dbReference type="Proteomes" id="UP000265515"/>
    </source>
</evidence>
<feature type="domain" description="MATH" evidence="3">
    <location>
        <begin position="41"/>
        <end position="110"/>
    </location>
</feature>
<proteinExistence type="predicted"/>
<name>A0A388L0V7_CHABU</name>
<dbReference type="EMBL" id="BFEA01000233">
    <property type="protein sequence ID" value="GBG75888.1"/>
    <property type="molecule type" value="Genomic_DNA"/>
</dbReference>
<keyword evidence="5" id="KW-1185">Reference proteome</keyword>
<feature type="region of interest" description="Disordered" evidence="2">
    <location>
        <begin position="11"/>
        <end position="36"/>
    </location>
</feature>
<comment type="caution">
    <text evidence="4">The sequence shown here is derived from an EMBL/GenBank/DDBJ whole genome shotgun (WGS) entry which is preliminary data.</text>
</comment>
<feature type="compositionally biased region" description="Low complexity" evidence="2">
    <location>
        <begin position="11"/>
        <end position="21"/>
    </location>
</feature>
<gene>
    <name evidence="4" type="ORF">CBR_g21130</name>
</gene>
<accession>A0A388L0V7</accession>
<evidence type="ECO:0000259" key="3">
    <source>
        <dbReference type="Pfam" id="PF22486"/>
    </source>
</evidence>
<protein>
    <recommendedName>
        <fullName evidence="3">MATH domain-containing protein</fullName>
    </recommendedName>
</protein>
<dbReference type="Proteomes" id="UP000265515">
    <property type="component" value="Unassembled WGS sequence"/>
</dbReference>
<dbReference type="AlphaFoldDB" id="A0A388L0V7"/>
<dbReference type="SUPFAM" id="SSF49599">
    <property type="entry name" value="TRAF domain-like"/>
    <property type="match status" value="2"/>
</dbReference>
<dbReference type="InterPro" id="IPR002083">
    <property type="entry name" value="MATH/TRAF_dom"/>
</dbReference>
<dbReference type="Pfam" id="PF22486">
    <property type="entry name" value="MATH_2"/>
    <property type="match status" value="1"/>
</dbReference>
<dbReference type="CDD" id="cd00121">
    <property type="entry name" value="MATH"/>
    <property type="match status" value="1"/>
</dbReference>
<keyword evidence="1" id="KW-0175">Coiled coil</keyword>
<dbReference type="InterPro" id="IPR008974">
    <property type="entry name" value="TRAF-like"/>
</dbReference>
<dbReference type="OrthoDB" id="1906994at2759"/>
<dbReference type="PANTHER" id="PTHR46236">
    <property type="entry name" value="TRAF-LIKE SUPERFAMILY PROTEIN"/>
    <property type="match status" value="1"/>
</dbReference>
<organism evidence="4 5">
    <name type="scientific">Chara braunii</name>
    <name type="common">Braun's stonewort</name>
    <dbReference type="NCBI Taxonomy" id="69332"/>
    <lineage>
        <taxon>Eukaryota</taxon>
        <taxon>Viridiplantae</taxon>
        <taxon>Streptophyta</taxon>
        <taxon>Charophyceae</taxon>
        <taxon>Charales</taxon>
        <taxon>Characeae</taxon>
        <taxon>Chara</taxon>
    </lineage>
</organism>
<evidence type="ECO:0000256" key="1">
    <source>
        <dbReference type="ARBA" id="ARBA00023054"/>
    </source>
</evidence>
<evidence type="ECO:0000256" key="2">
    <source>
        <dbReference type="SAM" id="MobiDB-lite"/>
    </source>
</evidence>
<sequence length="344" mass="38105">MIVYQITNSISGSGTSAISSGMGKGNEKATSRSSQDNPFPCIASRPFAAGGHQWVVIVYPYGDSIETFDYVSMFLVLASPGRNVKALYSFRLQNQTQSHFHCCRKNQNQSRCCTQNQTPQSHQCTALLVDCQEFPPPKNGGGVEEGKTSQTVLFEGDPKDNWQKDIGNVDKLAPAGEHDNCDMIDNFSTGPADGLEQQQCNQELSRETVKMVEPVSESIDRFGVGDAAATVLERTCRGPDTSGIELPDLVKGRFSKDQPCVFEQLGWFVGFRRFAKRSIVESCGFLKDNTIVLWVSVQVLKDSKTHRVKAAVDKQSSCRWRFFRLLGKWLTPKSHCAATTVQQI</sequence>
<evidence type="ECO:0000313" key="4">
    <source>
        <dbReference type="EMBL" id="GBG75888.1"/>
    </source>
</evidence>
<dbReference type="InterPro" id="IPR050804">
    <property type="entry name" value="MCC"/>
</dbReference>
<dbReference type="STRING" id="69332.A0A388L0V7"/>
<dbReference type="PANTHER" id="PTHR46236:SF27">
    <property type="entry name" value="MATH DOMAIN-CONTAINING PROTEIN"/>
    <property type="match status" value="1"/>
</dbReference>